<evidence type="ECO:0000256" key="4">
    <source>
        <dbReference type="SAM" id="SignalP"/>
    </source>
</evidence>
<dbReference type="GO" id="GO:0005576">
    <property type="term" value="C:extracellular region"/>
    <property type="evidence" value="ECO:0007669"/>
    <property type="project" value="UniProtKB-SubCell"/>
</dbReference>
<dbReference type="AlphaFoldDB" id="B5L1L8"/>
<dbReference type="Pfam" id="PF03032">
    <property type="entry name" value="FSAP_sig_propep"/>
    <property type="match status" value="1"/>
</dbReference>
<evidence type="ECO:0000313" key="6">
    <source>
        <dbReference type="EMBL" id="ABX58952.1"/>
    </source>
</evidence>
<reference evidence="6" key="1">
    <citation type="journal article" date="2009" name="Mol. Cell. Proteomics">
        <title>Antioxidant peptidomics reveals novel skin antioxidant system.</title>
        <authorList>
            <person name="Yang H."/>
            <person name="Wang X."/>
            <person name="Liu X."/>
            <person name="Wu J."/>
            <person name="Liu C."/>
            <person name="Gong W."/>
            <person name="Zhao Z."/>
            <person name="Hong J."/>
            <person name="Lin D."/>
            <person name="Wang Y."/>
            <person name="Lai R."/>
        </authorList>
    </citation>
    <scope>NUCLEOTIDE SEQUENCE</scope>
    <source>
        <tissue evidence="6">Skin</tissue>
    </source>
</reference>
<comment type="subcellular location">
    <subcellularLocation>
        <location evidence="1">Secreted</location>
    </subcellularLocation>
</comment>
<keyword evidence="3 4" id="KW-0732">Signal</keyword>
<feature type="domain" description="Frog antimicrobial peptide propeptide" evidence="5">
    <location>
        <begin position="2"/>
        <end position="39"/>
    </location>
</feature>
<dbReference type="InterPro" id="IPR004275">
    <property type="entry name" value="Frog_antimicrobial_propeptide"/>
</dbReference>
<evidence type="ECO:0000259" key="5">
    <source>
        <dbReference type="Pfam" id="PF03032"/>
    </source>
</evidence>
<name>B5L1L8_NIDPL</name>
<feature type="chain" id="PRO_5002834043" evidence="4">
    <location>
        <begin position="23"/>
        <end position="73"/>
    </location>
</feature>
<dbReference type="EMBL" id="EU138140">
    <property type="protein sequence ID" value="ABX58952.1"/>
    <property type="molecule type" value="mRNA"/>
</dbReference>
<proteinExistence type="evidence at transcript level"/>
<evidence type="ECO:0000256" key="2">
    <source>
        <dbReference type="ARBA" id="ARBA00022525"/>
    </source>
</evidence>
<protein>
    <submittedName>
        <fullName evidence="6">Pleurain-N antimicrobial peptide</fullName>
    </submittedName>
</protein>
<evidence type="ECO:0000256" key="3">
    <source>
        <dbReference type="ARBA" id="ARBA00022729"/>
    </source>
</evidence>
<evidence type="ECO:0000256" key="1">
    <source>
        <dbReference type="ARBA" id="ARBA00004613"/>
    </source>
</evidence>
<keyword evidence="2" id="KW-0964">Secreted</keyword>
<accession>B5L1L8</accession>
<sequence length="73" mass="8301">MFTLKKSLLLIFFLGIISFSLSEQERGTDEDDGGEKIKQRVKRGFFDRIKALTKNVTLELLNTITCKLPVTPP</sequence>
<feature type="signal peptide" evidence="4">
    <location>
        <begin position="1"/>
        <end position="22"/>
    </location>
</feature>
<organism evidence="6">
    <name type="scientific">Nidirana pleuraden</name>
    <name type="common">Yunnan pond frog</name>
    <name type="synonym">Babina pleuraden</name>
    <dbReference type="NCBI Taxonomy" id="369511"/>
    <lineage>
        <taxon>Eukaryota</taxon>
        <taxon>Metazoa</taxon>
        <taxon>Chordata</taxon>
        <taxon>Craniata</taxon>
        <taxon>Vertebrata</taxon>
        <taxon>Euteleostomi</taxon>
        <taxon>Amphibia</taxon>
        <taxon>Batrachia</taxon>
        <taxon>Anura</taxon>
        <taxon>Neobatrachia</taxon>
        <taxon>Ranoidea</taxon>
        <taxon>Ranidae</taxon>
        <taxon>Nidirana</taxon>
    </lineage>
</organism>